<feature type="transmembrane region" description="Helical" evidence="1">
    <location>
        <begin position="56"/>
        <end position="78"/>
    </location>
</feature>
<keyword evidence="1" id="KW-0472">Membrane</keyword>
<keyword evidence="1" id="KW-1133">Transmembrane helix</keyword>
<dbReference type="AlphaFoldDB" id="A0A5M9K1R4"/>
<dbReference type="Proteomes" id="UP000322873">
    <property type="component" value="Unassembled WGS sequence"/>
</dbReference>
<evidence type="ECO:0000313" key="3">
    <source>
        <dbReference type="Proteomes" id="UP000322873"/>
    </source>
</evidence>
<keyword evidence="3" id="KW-1185">Reference proteome</keyword>
<protein>
    <submittedName>
        <fullName evidence="2">Uncharacterized protein</fullName>
    </submittedName>
</protein>
<name>A0A5M9K1R4_MONFR</name>
<organism evidence="2 3">
    <name type="scientific">Monilinia fructicola</name>
    <name type="common">Brown rot fungus</name>
    <name type="synonym">Ciboria fructicola</name>
    <dbReference type="NCBI Taxonomy" id="38448"/>
    <lineage>
        <taxon>Eukaryota</taxon>
        <taxon>Fungi</taxon>
        <taxon>Dikarya</taxon>
        <taxon>Ascomycota</taxon>
        <taxon>Pezizomycotina</taxon>
        <taxon>Leotiomycetes</taxon>
        <taxon>Helotiales</taxon>
        <taxon>Sclerotiniaceae</taxon>
        <taxon>Monilinia</taxon>
    </lineage>
</organism>
<accession>A0A5M9K1R4</accession>
<evidence type="ECO:0000313" key="2">
    <source>
        <dbReference type="EMBL" id="KAA8574076.1"/>
    </source>
</evidence>
<evidence type="ECO:0000256" key="1">
    <source>
        <dbReference type="SAM" id="Phobius"/>
    </source>
</evidence>
<gene>
    <name evidence="2" type="ORF">EYC84_005600</name>
</gene>
<dbReference type="EMBL" id="VICG01000003">
    <property type="protein sequence ID" value="KAA8574076.1"/>
    <property type="molecule type" value="Genomic_DNA"/>
</dbReference>
<keyword evidence="1" id="KW-0812">Transmembrane</keyword>
<reference evidence="2 3" key="1">
    <citation type="submission" date="2019-06" db="EMBL/GenBank/DDBJ databases">
        <title>Genome Sequence of the Brown Rot Fungal Pathogen Monilinia fructicola.</title>
        <authorList>
            <person name="De Miccolis Angelini R.M."/>
            <person name="Landi L."/>
            <person name="Abate D."/>
            <person name="Pollastro S."/>
            <person name="Romanazzi G."/>
            <person name="Faretra F."/>
        </authorList>
    </citation>
    <scope>NUCLEOTIDE SEQUENCE [LARGE SCALE GENOMIC DNA]</scope>
    <source>
        <strain evidence="2 3">Mfrc123</strain>
    </source>
</reference>
<proteinExistence type="predicted"/>
<sequence>MTGQASIDVMEFGEGGNTGQEYKTNLEVISVAPFTNTAVECHKQKKQDFFEHEPRVLLIVFLYSPPYLIVHLALTYVYGGSKVKIKYINSSF</sequence>
<comment type="caution">
    <text evidence="2">The sequence shown here is derived from an EMBL/GenBank/DDBJ whole genome shotgun (WGS) entry which is preliminary data.</text>
</comment>